<keyword evidence="2" id="KW-1185">Reference proteome</keyword>
<sequence>MVCSLMGALNSEYFFAVFGRYEHSGKPRSPLFALAPLINQDGDGHSAGNHVTFLREMRLNLTVQLMLVAFKAIQIKFKISLRPVLRQQTRWSSTIGMVNRYVNLLEVINDDDGLADYLPSSAANRWLRKLLDG</sequence>
<gene>
    <name evidence="1" type="ORF">PHMEG_00010161</name>
</gene>
<dbReference type="PANTHER" id="PTHR40866:SF1">
    <property type="entry name" value="BED-TYPE DOMAIN-CONTAINING PROTEIN"/>
    <property type="match status" value="1"/>
</dbReference>
<dbReference type="Proteomes" id="UP000198211">
    <property type="component" value="Unassembled WGS sequence"/>
</dbReference>
<accession>A0A225WED6</accession>
<dbReference type="PANTHER" id="PTHR40866">
    <property type="entry name" value="BED-TYPE DOMAIN-CONTAINING PROTEIN"/>
    <property type="match status" value="1"/>
</dbReference>
<organism evidence="1 2">
    <name type="scientific">Phytophthora megakarya</name>
    <dbReference type="NCBI Taxonomy" id="4795"/>
    <lineage>
        <taxon>Eukaryota</taxon>
        <taxon>Sar</taxon>
        <taxon>Stramenopiles</taxon>
        <taxon>Oomycota</taxon>
        <taxon>Peronosporomycetes</taxon>
        <taxon>Peronosporales</taxon>
        <taxon>Peronosporaceae</taxon>
        <taxon>Phytophthora</taxon>
    </lineage>
</organism>
<evidence type="ECO:0000313" key="1">
    <source>
        <dbReference type="EMBL" id="OWZ16096.1"/>
    </source>
</evidence>
<proteinExistence type="predicted"/>
<dbReference type="AlphaFoldDB" id="A0A225WED6"/>
<reference evidence="2" key="1">
    <citation type="submission" date="2017-03" db="EMBL/GenBank/DDBJ databases">
        <title>Phytopthora megakarya and P. palmivora, two closely related causual agents of cacao black pod achieved similar genome size and gene model numbers by different mechanisms.</title>
        <authorList>
            <person name="Ali S."/>
            <person name="Shao J."/>
            <person name="Larry D.J."/>
            <person name="Kronmiller B."/>
            <person name="Shen D."/>
            <person name="Strem M.D."/>
            <person name="Melnick R.L."/>
            <person name="Guiltinan M.J."/>
            <person name="Tyler B.M."/>
            <person name="Meinhardt L.W."/>
            <person name="Bailey B.A."/>
        </authorList>
    </citation>
    <scope>NUCLEOTIDE SEQUENCE [LARGE SCALE GENOMIC DNA]</scope>
    <source>
        <strain evidence="2">zdho120</strain>
    </source>
</reference>
<comment type="caution">
    <text evidence="1">The sequence shown here is derived from an EMBL/GenBank/DDBJ whole genome shotgun (WGS) entry which is preliminary data.</text>
</comment>
<evidence type="ECO:0000313" key="2">
    <source>
        <dbReference type="Proteomes" id="UP000198211"/>
    </source>
</evidence>
<dbReference type="EMBL" id="NBNE01000997">
    <property type="protein sequence ID" value="OWZ16096.1"/>
    <property type="molecule type" value="Genomic_DNA"/>
</dbReference>
<dbReference type="OrthoDB" id="119428at2759"/>
<protein>
    <submittedName>
        <fullName evidence="1">Uncharacterized protein</fullName>
    </submittedName>
</protein>
<name>A0A225WED6_9STRA</name>